<reference evidence="2 4" key="2">
    <citation type="journal article" date="2013" name="J. Biotechnol.">
        <title>Establishment and interpretation of the genome sequence of the phytopathogenic fungus Rhizoctonia solani AG1-IB isolate 7/3/14.</title>
        <authorList>
            <person name="Wibberg D.W."/>
            <person name="Jelonek L.J."/>
            <person name="Rupp O.R."/>
            <person name="Hennig M.H."/>
            <person name="Eikmeyer F.E."/>
            <person name="Goesmann A.G."/>
            <person name="Hartmann A.H."/>
            <person name="Borriss R.B."/>
            <person name="Grosch R.G."/>
            <person name="Puehler A.P."/>
            <person name="Schlueter A.S."/>
        </authorList>
    </citation>
    <scope>NUCLEOTIDE SEQUENCE [LARGE SCALE GENOMIC DNA]</scope>
    <source>
        <strain evidence="4">AG1-IB / isolate 7/3/14</strain>
        <strain evidence="2">Isolate 7/3/14</strain>
    </source>
</reference>
<name>M5C5G5_THACB</name>
<dbReference type="EMBL" id="CAOJ01013386">
    <property type="protein sequence ID" value="CCO34626.1"/>
    <property type="molecule type" value="Genomic_DNA"/>
</dbReference>
<dbReference type="Proteomes" id="UP000012065">
    <property type="component" value="Unassembled WGS sequence"/>
</dbReference>
<evidence type="ECO:0000313" key="3">
    <source>
        <dbReference type="EMBL" id="CEL60180.1"/>
    </source>
</evidence>
<reference evidence="3 5" key="3">
    <citation type="submission" date="2014-11" db="EMBL/GenBank/DDBJ databases">
        <authorList>
            <person name="Wibberg Daniel"/>
        </authorList>
    </citation>
    <scope>NUCLEOTIDE SEQUENCE [LARGE SCALE GENOMIC DNA]</scope>
    <source>
        <strain evidence="3">Rhizoctonia solani AG1-IB 7/3/14</strain>
    </source>
</reference>
<evidence type="ECO:0000313" key="2">
    <source>
        <dbReference type="EMBL" id="CCO34626.1"/>
    </source>
</evidence>
<dbReference type="HOGENOM" id="CLU_116416_0_0_1"/>
<dbReference type="Proteomes" id="UP000059188">
    <property type="component" value="Unassembled WGS sequence"/>
</dbReference>
<gene>
    <name evidence="2" type="ORF">BN14_08730</name>
    <name evidence="3" type="ORF">RSOLAG1IB_09418</name>
</gene>
<evidence type="ECO:0000256" key="1">
    <source>
        <dbReference type="SAM" id="SignalP"/>
    </source>
</evidence>
<sequence>MIFPRATSLIAILSVVLAFGILVCGSPVLTEKRLVSIAVDQAYDILSKLKSNASKQYSKIDAHRANGTDATEEAEKIVQLFDSATARIKELPKDSNCPLNDKCSGIVDLLVQIRTDLVKCAKFEKQKTSTIGGIPAASFEQVKEMLNNLFEAADDNTGQLHLNLGNDDL</sequence>
<organism evidence="2 4">
    <name type="scientific">Thanatephorus cucumeris (strain AG1-IB / isolate 7/3/14)</name>
    <name type="common">Lettuce bottom rot fungus</name>
    <name type="synonym">Rhizoctonia solani</name>
    <dbReference type="NCBI Taxonomy" id="1108050"/>
    <lineage>
        <taxon>Eukaryota</taxon>
        <taxon>Fungi</taxon>
        <taxon>Dikarya</taxon>
        <taxon>Basidiomycota</taxon>
        <taxon>Agaricomycotina</taxon>
        <taxon>Agaricomycetes</taxon>
        <taxon>Cantharellales</taxon>
        <taxon>Ceratobasidiaceae</taxon>
        <taxon>Rhizoctonia</taxon>
        <taxon>Rhizoctonia solani AG-1</taxon>
    </lineage>
</organism>
<evidence type="ECO:0000313" key="4">
    <source>
        <dbReference type="Proteomes" id="UP000012065"/>
    </source>
</evidence>
<feature type="chain" id="PRO_5007689360" description="Hydrophobic surface binding protein A domain-containing protein" evidence="1">
    <location>
        <begin position="19"/>
        <end position="169"/>
    </location>
</feature>
<feature type="signal peptide" evidence="1">
    <location>
        <begin position="1"/>
        <end position="18"/>
    </location>
</feature>
<reference evidence="2" key="1">
    <citation type="submission" date="2012-10" db="EMBL/GenBank/DDBJ databases">
        <authorList>
            <person name="Jelonek L."/>
        </authorList>
    </citation>
    <scope>NUCLEOTIDE SEQUENCE</scope>
    <source>
        <strain evidence="2">Isolate 7/3/14</strain>
    </source>
</reference>
<accession>M5C5G5</accession>
<protein>
    <recommendedName>
        <fullName evidence="6">Hydrophobic surface binding protein A domain-containing protein</fullName>
    </recommendedName>
</protein>
<keyword evidence="5" id="KW-1185">Reference proteome</keyword>
<evidence type="ECO:0008006" key="6">
    <source>
        <dbReference type="Google" id="ProtNLM"/>
    </source>
</evidence>
<keyword evidence="1" id="KW-0732">Signal</keyword>
<evidence type="ECO:0000313" key="5">
    <source>
        <dbReference type="Proteomes" id="UP000059188"/>
    </source>
</evidence>
<dbReference type="EMBL" id="LN679143">
    <property type="protein sequence ID" value="CEL60180.1"/>
    <property type="molecule type" value="Genomic_DNA"/>
</dbReference>
<dbReference type="AlphaFoldDB" id="M5C5G5"/>
<proteinExistence type="predicted"/>